<keyword evidence="3" id="KW-0808">Transferase</keyword>
<dbReference type="Pfam" id="PF21394">
    <property type="entry name" value="Beta-ketacyl_N"/>
    <property type="match status" value="1"/>
</dbReference>
<dbReference type="SUPFAM" id="SSF51735">
    <property type="entry name" value="NAD(P)-binding Rossmann-fold domains"/>
    <property type="match status" value="1"/>
</dbReference>
<keyword evidence="2" id="KW-0597">Phosphoprotein</keyword>
<dbReference type="RefSeq" id="WP_013136008.1">
    <property type="nucleotide sequence ID" value="NC_014166.1"/>
</dbReference>
<protein>
    <submittedName>
        <fullName evidence="6">Beta-ketoacyl synthase</fullName>
    </submittedName>
</protein>
<dbReference type="InterPro" id="IPR050091">
    <property type="entry name" value="PKS_NRPS_Biosynth_Enz"/>
</dbReference>
<dbReference type="SMART" id="SM00827">
    <property type="entry name" value="PKS_AT"/>
    <property type="match status" value="1"/>
</dbReference>
<dbReference type="GO" id="GO:0004312">
    <property type="term" value="F:fatty acid synthase activity"/>
    <property type="evidence" value="ECO:0007669"/>
    <property type="project" value="TreeGrafter"/>
</dbReference>
<dbReference type="InterPro" id="IPR016035">
    <property type="entry name" value="Acyl_Trfase/lysoPLipase"/>
</dbReference>
<dbReference type="Gene3D" id="3.40.366.10">
    <property type="entry name" value="Malonyl-Coenzyme A Acyl Carrier Protein, domain 2"/>
    <property type="match status" value="1"/>
</dbReference>
<dbReference type="InterPro" id="IPR049490">
    <property type="entry name" value="C883_1060-like_KR_N"/>
</dbReference>
<dbReference type="Proteomes" id="UP000000939">
    <property type="component" value="Chromosome"/>
</dbReference>
<dbReference type="Gene3D" id="3.40.47.10">
    <property type="match status" value="1"/>
</dbReference>
<feature type="domain" description="Ketosynthase family 3 (KS3)" evidence="5">
    <location>
        <begin position="7"/>
        <end position="436"/>
    </location>
</feature>
<dbReference type="InterPro" id="IPR016039">
    <property type="entry name" value="Thiolase-like"/>
</dbReference>
<dbReference type="Pfam" id="PF02801">
    <property type="entry name" value="Ketoacyl-synt_C"/>
    <property type="match status" value="1"/>
</dbReference>
<dbReference type="OrthoDB" id="5349841at2"/>
<dbReference type="eggNOG" id="COG0300">
    <property type="taxonomic scope" value="Bacteria"/>
</dbReference>
<evidence type="ECO:0000313" key="6">
    <source>
        <dbReference type="EMBL" id="ADG93863.1"/>
    </source>
</evidence>
<dbReference type="SMART" id="SM00825">
    <property type="entry name" value="PKS_KS"/>
    <property type="match status" value="1"/>
</dbReference>
<dbReference type="Pfam" id="PF22621">
    <property type="entry name" value="CurL-like_PKS_C"/>
    <property type="match status" value="1"/>
</dbReference>
<dbReference type="Gene3D" id="3.30.70.250">
    <property type="entry name" value="Malonyl-CoA ACP transacylase, ACP-binding"/>
    <property type="match status" value="1"/>
</dbReference>
<dbReference type="InterPro" id="IPR014030">
    <property type="entry name" value="Ketoacyl_synth_N"/>
</dbReference>
<feature type="domain" description="Carrier" evidence="4">
    <location>
        <begin position="1453"/>
        <end position="1527"/>
    </location>
</feature>
<gene>
    <name evidence="6" type="ordered locus">Arnit_2211</name>
</gene>
<evidence type="ECO:0000256" key="2">
    <source>
        <dbReference type="ARBA" id="ARBA00022553"/>
    </source>
</evidence>
<dbReference type="InterPro" id="IPR057326">
    <property type="entry name" value="KR_dom"/>
</dbReference>
<dbReference type="PANTHER" id="PTHR43775">
    <property type="entry name" value="FATTY ACID SYNTHASE"/>
    <property type="match status" value="1"/>
</dbReference>
<dbReference type="HOGENOM" id="CLU_000022_35_4_7"/>
<organism evidence="6 7">
    <name type="scientific">Arcobacter nitrofigilis (strain ATCC 33309 / DSM 7299 / CCUG 15893 / LMG 7604 / NCTC 12251 / CI)</name>
    <name type="common">Campylobacter nitrofigilis</name>
    <dbReference type="NCBI Taxonomy" id="572480"/>
    <lineage>
        <taxon>Bacteria</taxon>
        <taxon>Pseudomonadati</taxon>
        <taxon>Campylobacterota</taxon>
        <taxon>Epsilonproteobacteria</taxon>
        <taxon>Campylobacterales</taxon>
        <taxon>Arcobacteraceae</taxon>
        <taxon>Arcobacter</taxon>
    </lineage>
</organism>
<sequence>MENTDTSMDVAIIGMAGKFPGADSIQKLWDNICQSVDVRQEFSDEDLKPFAKDMSQINKSDFVRKGYMIKDVAKFDAKFFNLTPKQAKIMDPQQRLFLETAWQGLENAGYASTDESQHIGVYAGANFNNYIFNVGEHLEMRDIVSYFDAMIANDKDYLTSRVAYHLNLTGPAISIQTSCSSSLAAISIAYQALLDYQCDMAIAGGVGLNIPQERGYRYYKEGGLSKDAACHSFDKDASGVMHGNGLGVVILKRLEDALEDEDNIISVIKGATINNDGSKKVAYFTPSVEGQMDAISETLSVTNIDPQNIHYMEAHGPGTPVGDPIEFKALSQAYDVDSSKHYEKTCALGSIKSHLGHLGAASGVAGLINASLILKNRKIPATMHFKDINPEINIENSPFYINTQLKDMDSTYPESLNAAISSFGIGGTNAHIIIQSAPKIDYKNKSWEDSFYFFPLSAKNEKSLQYQTKQLNEYILENRDLSLADISYTLQQRRQHFNHRRFIVAKNYEDLQNQLILEPIPKNQTLITNDKNKIRSIVFMFPGVGDQYINMGRDLYYQQKVFKDTIDECAHLAQEYLNGIDIREVLYPKNEDITQSNKLIHKAEITLTILLSVEYALTKQLEYYGIVPNQMIGHSLGEYCAALVSGVFTLKQALSLVAFRGKLIQSCEPGSMLVVNKDTDKLKEILPQSLSLAVINAEQLNMISGTIIEIEKFEIELKNTNISYTKLPGGRAGHSSTLDPILGEFESFIENMDLQTPSIDFISNVTGDWIKDEEAISAKYWTKHLRQTVEFHKGLSVLIEQENTAFIEIGAGRGLTTIAKRHPKAKRSLSAYASMKSSNKKTDDNNVLYELLGSLWLEQYKIEWEALTPKQHCHLLELPTYAFDRQSYWLERTFNEIQPDSTNPKKREDFNTWFYSPSWIKLSENNQNNLDEKKKNYIVFNTHDKVLNKTINYLEENDNNVICINYGELYKKIDNQNYIINANEMNDYNKLFNDLMEYFDNSFCIIHGWMISEMDSILENNIDKFYTSNSQVLGYYSITSLMRVLTQYNLISKTRLVILSSQLYNIIGEEILSPDKSTLIGPCKVIPYEFPELDFIHMDIDTKSLLDDKAFDSFIRDITSNKPHDKYLSLAYRNGIRWKPYYHPLSSELIKNKSEENLNIKNNGIYLITGAFGGIGTVASNWLMEETSNITLILLSRTNLPKKEQWEEYLAKEKDIDICKRIKHIQSLENKGATVLTYSIDVSDENKMHELQKKIYKEVGQVNGIIHAAGVVGGGLIELEESINFHENLNTKVIGTKLLYKLFANNDLDFILLCSSLGSLVGALGQMENTSANSFLDAFSQALSKNPSSTKVMAINWDYWLEVGMILELADRHKQIAGDEISIGILPKEGKKCFSILLNLLNMPNVVISTADIHQLLKLRSEVTHKTLKMFQDANITKENNDERNNLSTQYLAPRNSIEKVLVSLWENRLGIKIGVNDNFFELGGDSMVALPLMADMRDTLHFDLPIQSLFNEQDVASIATFIFENETSPGTTEQIAEVYLQIQNLSNTEVKQALEN</sequence>
<keyword evidence="1" id="KW-0596">Phosphopantetheine</keyword>
<dbReference type="Pfam" id="PF00550">
    <property type="entry name" value="PP-binding"/>
    <property type="match status" value="1"/>
</dbReference>
<dbReference type="InterPro" id="IPR009081">
    <property type="entry name" value="PP-bd_ACP"/>
</dbReference>
<dbReference type="InterPro" id="IPR014043">
    <property type="entry name" value="Acyl_transferase_dom"/>
</dbReference>
<dbReference type="InterPro" id="IPR020841">
    <property type="entry name" value="PKS_Beta-ketoAc_synthase_dom"/>
</dbReference>
<dbReference type="InterPro" id="IPR014031">
    <property type="entry name" value="Ketoacyl_synth_C"/>
</dbReference>
<evidence type="ECO:0000259" key="5">
    <source>
        <dbReference type="PROSITE" id="PS52004"/>
    </source>
</evidence>
<evidence type="ECO:0000313" key="7">
    <source>
        <dbReference type="Proteomes" id="UP000000939"/>
    </source>
</evidence>
<dbReference type="SUPFAM" id="SSF47336">
    <property type="entry name" value="ACP-like"/>
    <property type="match status" value="1"/>
</dbReference>
<reference evidence="6 7" key="1">
    <citation type="journal article" date="2010" name="Stand. Genomic Sci.">
        <title>Complete genome sequence of Arcobacter nitrofigilis type strain (CI).</title>
        <authorList>
            <person name="Pati A."/>
            <person name="Gronow S."/>
            <person name="Lapidus A."/>
            <person name="Copeland A."/>
            <person name="Glavina Del Rio T."/>
            <person name="Nolan M."/>
            <person name="Lucas S."/>
            <person name="Tice H."/>
            <person name="Cheng J.F."/>
            <person name="Han C."/>
            <person name="Chertkov O."/>
            <person name="Bruce D."/>
            <person name="Tapia R."/>
            <person name="Goodwin L."/>
            <person name="Pitluck S."/>
            <person name="Liolios K."/>
            <person name="Ivanova N."/>
            <person name="Mavromatis K."/>
            <person name="Chen A."/>
            <person name="Palaniappan K."/>
            <person name="Land M."/>
            <person name="Hauser L."/>
            <person name="Chang Y.J."/>
            <person name="Jeffries C.D."/>
            <person name="Detter J.C."/>
            <person name="Rohde M."/>
            <person name="Goker M."/>
            <person name="Bristow J."/>
            <person name="Eisen J.A."/>
            <person name="Markowitz V."/>
            <person name="Hugenholtz P."/>
            <person name="Klenk H.P."/>
            <person name="Kyrpides N.C."/>
        </authorList>
    </citation>
    <scope>NUCLEOTIDE SEQUENCE [LARGE SCALE GENOMIC DNA]</scope>
    <source>
        <strain evidence="7">ATCC 33309 / DSM 7299 / CCUG 15893 / LMG 7604 / NCTC 12251 / CI</strain>
    </source>
</reference>
<dbReference type="PANTHER" id="PTHR43775:SF51">
    <property type="entry name" value="INACTIVE PHENOLPHTHIOCEROL SYNTHESIS POLYKETIDE SYNTHASE TYPE I PKS1-RELATED"/>
    <property type="match status" value="1"/>
</dbReference>
<dbReference type="SUPFAM" id="SSF52151">
    <property type="entry name" value="FabD/lysophospholipase-like"/>
    <property type="match status" value="1"/>
</dbReference>
<dbReference type="InterPro" id="IPR001227">
    <property type="entry name" value="Ac_transferase_dom_sf"/>
</dbReference>
<dbReference type="Gene3D" id="3.30.70.3290">
    <property type="match status" value="1"/>
</dbReference>
<evidence type="ECO:0000256" key="3">
    <source>
        <dbReference type="ARBA" id="ARBA00022679"/>
    </source>
</evidence>
<dbReference type="Pfam" id="PF08659">
    <property type="entry name" value="KR"/>
    <property type="match status" value="1"/>
</dbReference>
<accession>D5V0Q1</accession>
<dbReference type="Pfam" id="PF00109">
    <property type="entry name" value="ketoacyl-synt"/>
    <property type="match status" value="1"/>
</dbReference>
<name>D5V0Q1_ARCNC</name>
<dbReference type="Gene3D" id="3.40.50.720">
    <property type="entry name" value="NAD(P)-binding Rossmann-like Domain"/>
    <property type="match status" value="1"/>
</dbReference>
<dbReference type="eggNOG" id="COG3321">
    <property type="taxonomic scope" value="Bacteria"/>
</dbReference>
<dbReference type="PROSITE" id="PS52004">
    <property type="entry name" value="KS3_2"/>
    <property type="match status" value="1"/>
</dbReference>
<dbReference type="PROSITE" id="PS50075">
    <property type="entry name" value="CARRIER"/>
    <property type="match status" value="1"/>
</dbReference>
<dbReference type="EMBL" id="CP001999">
    <property type="protein sequence ID" value="ADG93863.1"/>
    <property type="molecule type" value="Genomic_DNA"/>
</dbReference>
<dbReference type="InterPro" id="IPR013968">
    <property type="entry name" value="PKS_KR"/>
</dbReference>
<dbReference type="InterPro" id="IPR036291">
    <property type="entry name" value="NAD(P)-bd_dom_sf"/>
</dbReference>
<dbReference type="CDD" id="cd00833">
    <property type="entry name" value="PKS"/>
    <property type="match status" value="1"/>
</dbReference>
<dbReference type="CDD" id="cd08953">
    <property type="entry name" value="KR_2_SDR_x"/>
    <property type="match status" value="1"/>
</dbReference>
<dbReference type="KEGG" id="ant:Arnit_2211"/>
<dbReference type="Pfam" id="PF00698">
    <property type="entry name" value="Acyl_transf_1"/>
    <property type="match status" value="1"/>
</dbReference>
<dbReference type="SMART" id="SM00822">
    <property type="entry name" value="PKS_KR"/>
    <property type="match status" value="1"/>
</dbReference>
<dbReference type="eggNOG" id="COG0747">
    <property type="taxonomic scope" value="Bacteria"/>
</dbReference>
<keyword evidence="7" id="KW-1185">Reference proteome</keyword>
<evidence type="ECO:0000256" key="1">
    <source>
        <dbReference type="ARBA" id="ARBA00022450"/>
    </source>
</evidence>
<evidence type="ECO:0000259" key="4">
    <source>
        <dbReference type="PROSITE" id="PS50075"/>
    </source>
</evidence>
<dbReference type="STRING" id="572480.Arnit_2211"/>
<dbReference type="GO" id="GO:0006633">
    <property type="term" value="P:fatty acid biosynthetic process"/>
    <property type="evidence" value="ECO:0007669"/>
    <property type="project" value="TreeGrafter"/>
</dbReference>
<proteinExistence type="predicted"/>
<dbReference type="Gene3D" id="1.10.1200.10">
    <property type="entry name" value="ACP-like"/>
    <property type="match status" value="1"/>
</dbReference>
<dbReference type="InterPro" id="IPR036736">
    <property type="entry name" value="ACP-like_sf"/>
</dbReference>
<dbReference type="SUPFAM" id="SSF53901">
    <property type="entry name" value="Thiolase-like"/>
    <property type="match status" value="1"/>
</dbReference>